<gene>
    <name evidence="2" type="ORF">QE424_002675</name>
</gene>
<keyword evidence="1" id="KW-1133">Transmembrane helix</keyword>
<reference evidence="2" key="1">
    <citation type="submission" date="2023-07" db="EMBL/GenBank/DDBJ databases">
        <title>Functional and genomic diversity of the sorghum phyllosphere microbiome.</title>
        <authorList>
            <person name="Shade A."/>
        </authorList>
    </citation>
    <scope>NUCLEOTIDE SEQUENCE</scope>
    <source>
        <strain evidence="2">SORGH_AS_0457</strain>
    </source>
</reference>
<evidence type="ECO:0000313" key="3">
    <source>
        <dbReference type="Proteomes" id="UP001226084"/>
    </source>
</evidence>
<name>A0AAP5EEF3_9GAMM</name>
<feature type="transmembrane region" description="Helical" evidence="1">
    <location>
        <begin position="71"/>
        <end position="97"/>
    </location>
</feature>
<comment type="caution">
    <text evidence="2">The sequence shown here is derived from an EMBL/GenBank/DDBJ whole genome shotgun (WGS) entry which is preliminary data.</text>
</comment>
<proteinExistence type="predicted"/>
<accession>A0AAP5EEF3</accession>
<dbReference type="Proteomes" id="UP001226084">
    <property type="component" value="Unassembled WGS sequence"/>
</dbReference>
<feature type="transmembrane region" description="Helical" evidence="1">
    <location>
        <begin position="109"/>
        <end position="136"/>
    </location>
</feature>
<organism evidence="2 3">
    <name type="scientific">Stenotrophomonas rhizophila</name>
    <dbReference type="NCBI Taxonomy" id="216778"/>
    <lineage>
        <taxon>Bacteria</taxon>
        <taxon>Pseudomonadati</taxon>
        <taxon>Pseudomonadota</taxon>
        <taxon>Gammaproteobacteria</taxon>
        <taxon>Lysobacterales</taxon>
        <taxon>Lysobacteraceae</taxon>
        <taxon>Stenotrophomonas</taxon>
    </lineage>
</organism>
<feature type="transmembrane region" description="Helical" evidence="1">
    <location>
        <begin position="27"/>
        <end position="51"/>
    </location>
</feature>
<dbReference type="EMBL" id="JAUTAS010000001">
    <property type="protein sequence ID" value="MDQ1109516.1"/>
    <property type="molecule type" value="Genomic_DNA"/>
</dbReference>
<keyword evidence="1" id="KW-0812">Transmembrane</keyword>
<keyword evidence="1" id="KW-0472">Membrane</keyword>
<evidence type="ECO:0000256" key="1">
    <source>
        <dbReference type="SAM" id="Phobius"/>
    </source>
</evidence>
<sequence>MDAPLPPAPALSLEDASHLRLLSIFHYVVAGLTALFSLFPLIHVGIGIAALSGAMPIESNGGAASPDETRLFGWLFIVIGSILILCGLTLAGFMAYAGRCLARQQRHTLCLVVAALSCMLMPLGTVLGVFTLIVLLRPAVKAAFDASPTAHA</sequence>
<protein>
    <submittedName>
        <fullName evidence="2">Membrane protein</fullName>
    </submittedName>
</protein>
<dbReference type="AlphaFoldDB" id="A0AAP5EEF3"/>
<dbReference type="RefSeq" id="WP_095363736.1">
    <property type="nucleotide sequence ID" value="NZ_CP183298.1"/>
</dbReference>
<evidence type="ECO:0000313" key="2">
    <source>
        <dbReference type="EMBL" id="MDQ1109516.1"/>
    </source>
</evidence>